<dbReference type="EMBL" id="CABIJS010000466">
    <property type="protein sequence ID" value="VUZ52134.1"/>
    <property type="molecule type" value="Genomic_DNA"/>
</dbReference>
<feature type="non-terminal residue" evidence="1">
    <location>
        <position position="1"/>
    </location>
</feature>
<proteinExistence type="predicted"/>
<name>A0A564YZU2_HYMDI</name>
<dbReference type="Proteomes" id="UP000321570">
    <property type="component" value="Unassembled WGS sequence"/>
</dbReference>
<keyword evidence="2" id="KW-1185">Reference proteome</keyword>
<organism evidence="1 2">
    <name type="scientific">Hymenolepis diminuta</name>
    <name type="common">Rat tapeworm</name>
    <dbReference type="NCBI Taxonomy" id="6216"/>
    <lineage>
        <taxon>Eukaryota</taxon>
        <taxon>Metazoa</taxon>
        <taxon>Spiralia</taxon>
        <taxon>Lophotrochozoa</taxon>
        <taxon>Platyhelminthes</taxon>
        <taxon>Cestoda</taxon>
        <taxon>Eucestoda</taxon>
        <taxon>Cyclophyllidea</taxon>
        <taxon>Hymenolepididae</taxon>
        <taxon>Hymenolepis</taxon>
    </lineage>
</organism>
<evidence type="ECO:0000313" key="1">
    <source>
        <dbReference type="EMBL" id="VUZ52134.1"/>
    </source>
</evidence>
<reference evidence="1 2" key="1">
    <citation type="submission" date="2019-07" db="EMBL/GenBank/DDBJ databases">
        <authorList>
            <person name="Jastrzebski P J."/>
            <person name="Paukszto L."/>
            <person name="Jastrzebski P J."/>
        </authorList>
    </citation>
    <scope>NUCLEOTIDE SEQUENCE [LARGE SCALE GENOMIC DNA]</scope>
    <source>
        <strain evidence="1 2">WMS-il1</strain>
    </source>
</reference>
<sequence length="70" mass="8176">RFSVFSGDHFKRLLFLCVLRDLCVTDVCRLILKMIEESDKIALEYLVNESLSLNISVIIQQLSVEYSYMN</sequence>
<accession>A0A564YZU2</accession>
<evidence type="ECO:0000313" key="2">
    <source>
        <dbReference type="Proteomes" id="UP000321570"/>
    </source>
</evidence>
<protein>
    <submittedName>
        <fullName evidence="1">Uncharacterized protein</fullName>
    </submittedName>
</protein>
<dbReference type="AlphaFoldDB" id="A0A564YZU2"/>
<gene>
    <name evidence="1" type="ORF">WMSIL1_LOCUS10649</name>
</gene>